<dbReference type="Proteomes" id="UP000324222">
    <property type="component" value="Unassembled WGS sequence"/>
</dbReference>
<dbReference type="AlphaFoldDB" id="A0A5B7IEN9"/>
<dbReference type="EMBL" id="VSRR010053654">
    <property type="protein sequence ID" value="MPC80299.1"/>
    <property type="molecule type" value="Genomic_DNA"/>
</dbReference>
<organism evidence="1 2">
    <name type="scientific">Portunus trituberculatus</name>
    <name type="common">Swimming crab</name>
    <name type="synonym">Neptunus trituberculatus</name>
    <dbReference type="NCBI Taxonomy" id="210409"/>
    <lineage>
        <taxon>Eukaryota</taxon>
        <taxon>Metazoa</taxon>
        <taxon>Ecdysozoa</taxon>
        <taxon>Arthropoda</taxon>
        <taxon>Crustacea</taxon>
        <taxon>Multicrustacea</taxon>
        <taxon>Malacostraca</taxon>
        <taxon>Eumalacostraca</taxon>
        <taxon>Eucarida</taxon>
        <taxon>Decapoda</taxon>
        <taxon>Pleocyemata</taxon>
        <taxon>Brachyura</taxon>
        <taxon>Eubrachyura</taxon>
        <taxon>Portunoidea</taxon>
        <taxon>Portunidae</taxon>
        <taxon>Portuninae</taxon>
        <taxon>Portunus</taxon>
    </lineage>
</organism>
<reference evidence="1 2" key="1">
    <citation type="submission" date="2019-05" db="EMBL/GenBank/DDBJ databases">
        <title>Another draft genome of Portunus trituberculatus and its Hox gene families provides insights of decapod evolution.</title>
        <authorList>
            <person name="Jeong J.-H."/>
            <person name="Song I."/>
            <person name="Kim S."/>
            <person name="Choi T."/>
            <person name="Kim D."/>
            <person name="Ryu S."/>
            <person name="Kim W."/>
        </authorList>
    </citation>
    <scope>NUCLEOTIDE SEQUENCE [LARGE SCALE GENOMIC DNA]</scope>
    <source>
        <tissue evidence="1">Muscle</tissue>
    </source>
</reference>
<accession>A0A5B7IEN9</accession>
<proteinExistence type="predicted"/>
<protein>
    <submittedName>
        <fullName evidence="1">Uncharacterized protein</fullName>
    </submittedName>
</protein>
<name>A0A5B7IEN9_PORTR</name>
<evidence type="ECO:0000313" key="1">
    <source>
        <dbReference type="EMBL" id="MPC80299.1"/>
    </source>
</evidence>
<keyword evidence="2" id="KW-1185">Reference proteome</keyword>
<gene>
    <name evidence="1" type="ORF">E2C01_074876</name>
</gene>
<evidence type="ECO:0000313" key="2">
    <source>
        <dbReference type="Proteomes" id="UP000324222"/>
    </source>
</evidence>
<comment type="caution">
    <text evidence="1">The sequence shown here is derived from an EMBL/GenBank/DDBJ whole genome shotgun (WGS) entry which is preliminary data.</text>
</comment>
<sequence>MHVRCRCYIIPLLASLPGIHPRTDTSTNVLFGLNLSPPRHGTQTPPLRYSYIVHYTRRKSANSSYPARTLNYSDGCPNLVQLPSRGSGSTPPPRLPHASLRYSRHTSALTYKGLLQSFKGT</sequence>